<reference evidence="2 3" key="1">
    <citation type="submission" date="2018-08" db="EMBL/GenBank/DDBJ databases">
        <title>Genomic investigation of the strawberry pathogen Phytophthora fragariae indicates pathogenicity is determined by transcriptional variation in three key races.</title>
        <authorList>
            <person name="Adams T.M."/>
            <person name="Armitage A.D."/>
            <person name="Sobczyk M.K."/>
            <person name="Bates H.J."/>
            <person name="Dunwell J.M."/>
            <person name="Nellist C.F."/>
            <person name="Harrison R.J."/>
        </authorList>
    </citation>
    <scope>NUCLEOTIDE SEQUENCE [LARGE SCALE GENOMIC DNA]</scope>
    <source>
        <strain evidence="2 3">A4</strain>
    </source>
</reference>
<feature type="compositionally biased region" description="Pro residues" evidence="1">
    <location>
        <begin position="302"/>
        <end position="317"/>
    </location>
</feature>
<gene>
    <name evidence="2" type="ORF">PF001_g4262</name>
</gene>
<evidence type="ECO:0000313" key="3">
    <source>
        <dbReference type="Proteomes" id="UP000437068"/>
    </source>
</evidence>
<accession>A0A6A4EQF8</accession>
<feature type="compositionally biased region" description="Low complexity" evidence="1">
    <location>
        <begin position="76"/>
        <end position="93"/>
    </location>
</feature>
<evidence type="ECO:0000256" key="1">
    <source>
        <dbReference type="SAM" id="MobiDB-lite"/>
    </source>
</evidence>
<sequence>MDADPSNTPCRVGRTLHEANQFLGNAFTPLASHSPYWGRDVSATAPRIKLRSVAWSLALAELAKSNAIPTATRIAHTPTPAAAAPRRNTTDRPGGIPEHIRRLIPRNAEGTEPCLKFFGGDMCDGGTRETCAATGRTHVWPTVLPAAPTAFTSKRFGSRSREGAEALPVYWRPGFNSLVCGETVTDYRSNKAPPSVLAQQWRGYERRDSLLQIAAEGVRVRLIRPLPHQALLPRNHPSVSTRLNGLRANIHKEQDLFLCLVVDADITAIWPKSSQARSGLSANMTPTHARSGEYYMTCQTPKTPPSTPTPKQQPPPVTFEHCSSVSPEILRCHRDNTSNDVVVMDGDVASAYRNTCIHNSGSRRSAWIKTGSNMVRKPCNDCEEKTPDEELMRLRRGDG</sequence>
<dbReference type="AlphaFoldDB" id="A0A6A4EQF8"/>
<comment type="caution">
    <text evidence="2">The sequence shown here is derived from an EMBL/GenBank/DDBJ whole genome shotgun (WGS) entry which is preliminary data.</text>
</comment>
<proteinExistence type="predicted"/>
<protein>
    <submittedName>
        <fullName evidence="2">Uncharacterized protein</fullName>
    </submittedName>
</protein>
<feature type="region of interest" description="Disordered" evidence="1">
    <location>
        <begin position="76"/>
        <end position="98"/>
    </location>
</feature>
<organism evidence="2 3">
    <name type="scientific">Phytophthora fragariae</name>
    <dbReference type="NCBI Taxonomy" id="53985"/>
    <lineage>
        <taxon>Eukaryota</taxon>
        <taxon>Sar</taxon>
        <taxon>Stramenopiles</taxon>
        <taxon>Oomycota</taxon>
        <taxon>Peronosporomycetes</taxon>
        <taxon>Peronosporales</taxon>
        <taxon>Peronosporaceae</taxon>
        <taxon>Phytophthora</taxon>
    </lineage>
</organism>
<name>A0A6A4EQF8_9STRA</name>
<evidence type="ECO:0000313" key="2">
    <source>
        <dbReference type="EMBL" id="KAE9322725.1"/>
    </source>
</evidence>
<dbReference type="EMBL" id="QXGE01000144">
    <property type="protein sequence ID" value="KAE9322725.1"/>
    <property type="molecule type" value="Genomic_DNA"/>
</dbReference>
<dbReference type="Proteomes" id="UP000437068">
    <property type="component" value="Unassembled WGS sequence"/>
</dbReference>
<feature type="region of interest" description="Disordered" evidence="1">
    <location>
        <begin position="296"/>
        <end position="320"/>
    </location>
</feature>